<organism evidence="5 6">
    <name type="scientific">Haematobacter genomosp. 1</name>
    <dbReference type="NCBI Taxonomy" id="366618"/>
    <lineage>
        <taxon>Bacteria</taxon>
        <taxon>Pseudomonadati</taxon>
        <taxon>Pseudomonadota</taxon>
        <taxon>Alphaproteobacteria</taxon>
        <taxon>Rhodobacterales</taxon>
        <taxon>Paracoccaceae</taxon>
        <taxon>Haematobacter</taxon>
    </lineage>
</organism>
<dbReference type="InterPro" id="IPR000524">
    <property type="entry name" value="Tscrpt_reg_HTH_GntR"/>
</dbReference>
<evidence type="ECO:0000256" key="1">
    <source>
        <dbReference type="ARBA" id="ARBA00023015"/>
    </source>
</evidence>
<keyword evidence="2" id="KW-0238">DNA-binding</keyword>
<evidence type="ECO:0000256" key="3">
    <source>
        <dbReference type="ARBA" id="ARBA00023163"/>
    </source>
</evidence>
<evidence type="ECO:0000313" key="6">
    <source>
        <dbReference type="Proteomes" id="UP000196878"/>
    </source>
</evidence>
<dbReference type="Gene3D" id="1.20.120.530">
    <property type="entry name" value="GntR ligand-binding domain-like"/>
    <property type="match status" value="1"/>
</dbReference>
<dbReference type="GO" id="GO:0003700">
    <property type="term" value="F:DNA-binding transcription factor activity"/>
    <property type="evidence" value="ECO:0007669"/>
    <property type="project" value="InterPro"/>
</dbReference>
<dbReference type="InterPro" id="IPR036390">
    <property type="entry name" value="WH_DNA-bd_sf"/>
</dbReference>
<evidence type="ECO:0000256" key="2">
    <source>
        <dbReference type="ARBA" id="ARBA00023125"/>
    </source>
</evidence>
<dbReference type="OrthoDB" id="8638122at2"/>
<keyword evidence="6" id="KW-1185">Reference proteome</keyword>
<gene>
    <name evidence="5" type="ORF">CDV49_05395</name>
</gene>
<sequence>MQDTDPAPEQTLAERAALRLRAGILSGSLQPGERLGVVGIARQFGVGTTPVREGLSRLVSQGLVVAIGRRGFRVSEISRADLADLTRLRALVEVEGLRLAMERGDDAWEAGILSALHRLKALVRRAGMEALEGTPDYDVLHKAFHMALLSACGSPRLMESASALYDQAYRYRRLMLRRLTDPDHFGSVHDTLAQAAIARDHAFAAPLLVRHLETTLCYVYPDEGG</sequence>
<dbReference type="GO" id="GO:0003677">
    <property type="term" value="F:DNA binding"/>
    <property type="evidence" value="ECO:0007669"/>
    <property type="project" value="UniProtKB-KW"/>
</dbReference>
<dbReference type="EMBL" id="NIPW01000008">
    <property type="protein sequence ID" value="OWJ79325.1"/>
    <property type="molecule type" value="Genomic_DNA"/>
</dbReference>
<accession>A0A212ADL1</accession>
<keyword evidence="3" id="KW-0804">Transcription</keyword>
<dbReference type="SMART" id="SM00895">
    <property type="entry name" value="FCD"/>
    <property type="match status" value="1"/>
</dbReference>
<dbReference type="PANTHER" id="PTHR43537:SF20">
    <property type="entry name" value="HTH-TYPE TRANSCRIPTIONAL REPRESSOR GLAR"/>
    <property type="match status" value="1"/>
</dbReference>
<dbReference type="SUPFAM" id="SSF46785">
    <property type="entry name" value="Winged helix' DNA-binding domain"/>
    <property type="match status" value="1"/>
</dbReference>
<dbReference type="SMART" id="SM00345">
    <property type="entry name" value="HTH_GNTR"/>
    <property type="match status" value="1"/>
</dbReference>
<dbReference type="InterPro" id="IPR036388">
    <property type="entry name" value="WH-like_DNA-bd_sf"/>
</dbReference>
<dbReference type="AlphaFoldDB" id="A0A212ADL1"/>
<dbReference type="Gene3D" id="1.10.10.10">
    <property type="entry name" value="Winged helix-like DNA-binding domain superfamily/Winged helix DNA-binding domain"/>
    <property type="match status" value="1"/>
</dbReference>
<dbReference type="PROSITE" id="PS50949">
    <property type="entry name" value="HTH_GNTR"/>
    <property type="match status" value="1"/>
</dbReference>
<dbReference type="Pfam" id="PF07729">
    <property type="entry name" value="FCD"/>
    <property type="match status" value="1"/>
</dbReference>
<dbReference type="InterPro" id="IPR008920">
    <property type="entry name" value="TF_FadR/GntR_C"/>
</dbReference>
<reference evidence="5 6" key="1">
    <citation type="submission" date="2016-12" db="EMBL/GenBank/DDBJ databases">
        <title>Comparison of Traditional DNA-DNA Hybridization with In Silico Genomic Analysis.</title>
        <authorList>
            <person name="Nicholson A.C."/>
            <person name="Humrighouse B.W."/>
            <person name="Graziano J."/>
            <person name="Lasker B."/>
            <person name="Whitney A.M."/>
            <person name="Mcquiston J.R."/>
        </authorList>
    </citation>
    <scope>NUCLEOTIDE SEQUENCE [LARGE SCALE GENOMIC DNA]</scope>
    <source>
        <strain evidence="5 6">H2240</strain>
    </source>
</reference>
<protein>
    <submittedName>
        <fullName evidence="5">GntR family transcriptional regulator</fullName>
    </submittedName>
</protein>
<dbReference type="Proteomes" id="UP000196878">
    <property type="component" value="Unassembled WGS sequence"/>
</dbReference>
<name>A0A212ADL1_9RHOB</name>
<dbReference type="CDD" id="cd07377">
    <property type="entry name" value="WHTH_GntR"/>
    <property type="match status" value="1"/>
</dbReference>
<dbReference type="RefSeq" id="WP_088214553.1">
    <property type="nucleotide sequence ID" value="NZ_NIPW01000008.1"/>
</dbReference>
<dbReference type="Pfam" id="PF00392">
    <property type="entry name" value="GntR"/>
    <property type="match status" value="1"/>
</dbReference>
<feature type="domain" description="HTH gntR-type" evidence="4">
    <location>
        <begin position="10"/>
        <end position="77"/>
    </location>
</feature>
<keyword evidence="1" id="KW-0805">Transcription regulation</keyword>
<proteinExistence type="predicted"/>
<dbReference type="PANTHER" id="PTHR43537">
    <property type="entry name" value="TRANSCRIPTIONAL REGULATOR, GNTR FAMILY"/>
    <property type="match status" value="1"/>
</dbReference>
<dbReference type="InterPro" id="IPR011711">
    <property type="entry name" value="GntR_C"/>
</dbReference>
<evidence type="ECO:0000259" key="4">
    <source>
        <dbReference type="PROSITE" id="PS50949"/>
    </source>
</evidence>
<evidence type="ECO:0000313" key="5">
    <source>
        <dbReference type="EMBL" id="OWJ79325.1"/>
    </source>
</evidence>
<dbReference type="SUPFAM" id="SSF48008">
    <property type="entry name" value="GntR ligand-binding domain-like"/>
    <property type="match status" value="1"/>
</dbReference>
<comment type="caution">
    <text evidence="5">The sequence shown here is derived from an EMBL/GenBank/DDBJ whole genome shotgun (WGS) entry which is preliminary data.</text>
</comment>